<sequence length="149" mass="15721">MSTSQKKILSAAAVGAAAVAAARTVADRTSNAADEDVTRWRVVTVNRPLDDVVAGTPAPLADLGDAVEVRVHAAPGDKGSELWARWRDGADLPDDQDPAQVLRRALRGSKQLLEVGWVLEPGRHTTTEDTVLNAPLRKAISTARGAGLL</sequence>
<keyword evidence="1" id="KW-0732">Signal</keyword>
<evidence type="ECO:0000313" key="2">
    <source>
        <dbReference type="EMBL" id="GEK23442.1"/>
    </source>
</evidence>
<evidence type="ECO:0000256" key="1">
    <source>
        <dbReference type="SAM" id="SignalP"/>
    </source>
</evidence>
<accession>A0A510V995</accession>
<dbReference type="Proteomes" id="UP000321118">
    <property type="component" value="Unassembled WGS sequence"/>
</dbReference>
<comment type="caution">
    <text evidence="2">The sequence shown here is derived from an EMBL/GenBank/DDBJ whole genome shotgun (WGS) entry which is preliminary data.</text>
</comment>
<dbReference type="RefSeq" id="WP_186813481.1">
    <property type="nucleotide sequence ID" value="NZ_BJUB01000016.1"/>
</dbReference>
<organism evidence="2 3">
    <name type="scientific">Cellulomonas xylanilytica</name>
    <dbReference type="NCBI Taxonomy" id="233583"/>
    <lineage>
        <taxon>Bacteria</taxon>
        <taxon>Bacillati</taxon>
        <taxon>Actinomycetota</taxon>
        <taxon>Actinomycetes</taxon>
        <taxon>Micrococcales</taxon>
        <taxon>Cellulomonadaceae</taxon>
        <taxon>Cellulomonas</taxon>
    </lineage>
</organism>
<reference evidence="2 3" key="1">
    <citation type="submission" date="2019-07" db="EMBL/GenBank/DDBJ databases">
        <title>Whole genome shotgun sequence of Cellulomonas xylanilytica NBRC 101102.</title>
        <authorList>
            <person name="Hosoyama A."/>
            <person name="Uohara A."/>
            <person name="Ohji S."/>
            <person name="Ichikawa N."/>
        </authorList>
    </citation>
    <scope>NUCLEOTIDE SEQUENCE [LARGE SCALE GENOMIC DNA]</scope>
    <source>
        <strain evidence="2 3">NBRC 101102</strain>
    </source>
</reference>
<feature type="signal peptide" evidence="1">
    <location>
        <begin position="1"/>
        <end position="22"/>
    </location>
</feature>
<name>A0A510V995_9CELL</name>
<protein>
    <recommendedName>
        <fullName evidence="4">Secreted protein</fullName>
    </recommendedName>
</protein>
<dbReference type="EMBL" id="BJUB01000016">
    <property type="protein sequence ID" value="GEK23442.1"/>
    <property type="molecule type" value="Genomic_DNA"/>
</dbReference>
<evidence type="ECO:0000313" key="3">
    <source>
        <dbReference type="Proteomes" id="UP000321118"/>
    </source>
</evidence>
<keyword evidence="3" id="KW-1185">Reference proteome</keyword>
<evidence type="ECO:0008006" key="4">
    <source>
        <dbReference type="Google" id="ProtNLM"/>
    </source>
</evidence>
<dbReference type="AlphaFoldDB" id="A0A510V995"/>
<gene>
    <name evidence="2" type="ORF">CXY01_39620</name>
</gene>
<feature type="chain" id="PRO_5038821374" description="Secreted protein" evidence="1">
    <location>
        <begin position="23"/>
        <end position="149"/>
    </location>
</feature>
<proteinExistence type="predicted"/>